<protein>
    <submittedName>
        <fullName evidence="1">Uncharacterized protein</fullName>
    </submittedName>
</protein>
<proteinExistence type="predicted"/>
<sequence length="59" mass="6561">RKAVIKLREAWLIQVSWNRDVLQHSDYGGLELESPDAEPPSVVVAVSGLWGATMYPTSH</sequence>
<reference evidence="1 2" key="1">
    <citation type="submission" date="2021-06" db="EMBL/GenBank/DDBJ databases">
        <authorList>
            <person name="Palmer J.M."/>
        </authorList>
    </citation>
    <scope>NUCLEOTIDE SEQUENCE [LARGE SCALE GENOMIC DNA]</scope>
    <source>
        <strain evidence="2">if_2019</strain>
        <tissue evidence="1">Muscle</tissue>
    </source>
</reference>
<evidence type="ECO:0000313" key="1">
    <source>
        <dbReference type="EMBL" id="MEQ2247582.1"/>
    </source>
</evidence>
<dbReference type="Proteomes" id="UP001482620">
    <property type="component" value="Unassembled WGS sequence"/>
</dbReference>
<evidence type="ECO:0000313" key="2">
    <source>
        <dbReference type="Proteomes" id="UP001482620"/>
    </source>
</evidence>
<dbReference type="EMBL" id="JAHRIQ010081897">
    <property type="protein sequence ID" value="MEQ2247582.1"/>
    <property type="molecule type" value="Genomic_DNA"/>
</dbReference>
<organism evidence="1 2">
    <name type="scientific">Ilyodon furcidens</name>
    <name type="common">goldbreast splitfin</name>
    <dbReference type="NCBI Taxonomy" id="33524"/>
    <lineage>
        <taxon>Eukaryota</taxon>
        <taxon>Metazoa</taxon>
        <taxon>Chordata</taxon>
        <taxon>Craniata</taxon>
        <taxon>Vertebrata</taxon>
        <taxon>Euteleostomi</taxon>
        <taxon>Actinopterygii</taxon>
        <taxon>Neopterygii</taxon>
        <taxon>Teleostei</taxon>
        <taxon>Neoteleostei</taxon>
        <taxon>Acanthomorphata</taxon>
        <taxon>Ovalentaria</taxon>
        <taxon>Atherinomorphae</taxon>
        <taxon>Cyprinodontiformes</taxon>
        <taxon>Goodeidae</taxon>
        <taxon>Ilyodon</taxon>
    </lineage>
</organism>
<name>A0ABV0UUQ2_9TELE</name>
<keyword evidence="2" id="KW-1185">Reference proteome</keyword>
<comment type="caution">
    <text evidence="1">The sequence shown here is derived from an EMBL/GenBank/DDBJ whole genome shotgun (WGS) entry which is preliminary data.</text>
</comment>
<accession>A0ABV0UUQ2</accession>
<gene>
    <name evidence="1" type="ORF">ILYODFUR_010829</name>
</gene>
<feature type="non-terminal residue" evidence="1">
    <location>
        <position position="1"/>
    </location>
</feature>